<feature type="transmembrane region" description="Helical" evidence="9">
    <location>
        <begin position="60"/>
        <end position="81"/>
    </location>
</feature>
<dbReference type="InterPro" id="IPR001807">
    <property type="entry name" value="ClC"/>
</dbReference>
<evidence type="ECO:0000256" key="3">
    <source>
        <dbReference type="ARBA" id="ARBA00022692"/>
    </source>
</evidence>
<dbReference type="InterPro" id="IPR014743">
    <property type="entry name" value="Cl-channel_core"/>
</dbReference>
<evidence type="ECO:0000313" key="10">
    <source>
        <dbReference type="EMBL" id="API87640.1"/>
    </source>
</evidence>
<accession>A0A1L4BUW7</accession>
<feature type="compositionally biased region" description="Polar residues" evidence="8">
    <location>
        <begin position="449"/>
        <end position="458"/>
    </location>
</feature>
<dbReference type="PRINTS" id="PR00762">
    <property type="entry name" value="CLCHANNEL"/>
</dbReference>
<dbReference type="RefSeq" id="WP_072713419.1">
    <property type="nucleotide sequence ID" value="NZ_CP016796.1"/>
</dbReference>
<dbReference type="Pfam" id="PF00654">
    <property type="entry name" value="Voltage_CLC"/>
    <property type="match status" value="1"/>
</dbReference>
<feature type="transmembrane region" description="Helical" evidence="9">
    <location>
        <begin position="234"/>
        <end position="251"/>
    </location>
</feature>
<dbReference type="EMBL" id="CP016796">
    <property type="protein sequence ID" value="API87640.1"/>
    <property type="molecule type" value="Genomic_DNA"/>
</dbReference>
<evidence type="ECO:0000256" key="7">
    <source>
        <dbReference type="ARBA" id="ARBA00023214"/>
    </source>
</evidence>
<feature type="transmembrane region" description="Helical" evidence="9">
    <location>
        <begin position="365"/>
        <end position="392"/>
    </location>
</feature>
<keyword evidence="11" id="KW-1185">Reference proteome</keyword>
<keyword evidence="3 9" id="KW-0812">Transmembrane</keyword>
<dbReference type="GO" id="GO:0005886">
    <property type="term" value="C:plasma membrane"/>
    <property type="evidence" value="ECO:0007669"/>
    <property type="project" value="TreeGrafter"/>
</dbReference>
<protein>
    <submittedName>
        <fullName evidence="10">Chloride channel protein</fullName>
    </submittedName>
</protein>
<keyword evidence="2" id="KW-0813">Transport</keyword>
<name>A0A1L4BUW7_9GAMM</name>
<dbReference type="OrthoDB" id="9767361at2"/>
<feature type="transmembrane region" description="Helical" evidence="9">
    <location>
        <begin position="158"/>
        <end position="183"/>
    </location>
</feature>
<keyword evidence="6 9" id="KW-0472">Membrane</keyword>
<dbReference type="NCBIfam" id="NF003640">
    <property type="entry name" value="PRK05277.1"/>
    <property type="match status" value="1"/>
</dbReference>
<feature type="transmembrane region" description="Helical" evidence="9">
    <location>
        <begin position="271"/>
        <end position="299"/>
    </location>
</feature>
<feature type="transmembrane region" description="Helical" evidence="9">
    <location>
        <begin position="311"/>
        <end position="329"/>
    </location>
</feature>
<dbReference type="KEGG" id="frx:F7310_09895"/>
<evidence type="ECO:0000256" key="8">
    <source>
        <dbReference type="SAM" id="MobiDB-lite"/>
    </source>
</evidence>
<reference evidence="10 11" key="1">
    <citation type="journal article" date="2016" name="Appl. Environ. Microbiol.">
        <title>Whole genome relationships among Francisella bacteria of diverse origin define new species and provide specific regions for detection.</title>
        <authorList>
            <person name="Challacombe J.F."/>
            <person name="Petersen J.M."/>
            <person name="Gallegos-Graves V."/>
            <person name="Hodge D."/>
            <person name="Pillai S."/>
            <person name="Kuske C.R."/>
        </authorList>
    </citation>
    <scope>NUCLEOTIDE SEQUENCE [LARGE SCALE GENOMIC DNA]</scope>
    <source>
        <strain evidence="11">TX07-7310</strain>
    </source>
</reference>
<dbReference type="SUPFAM" id="SSF81340">
    <property type="entry name" value="Clc chloride channel"/>
    <property type="match status" value="1"/>
</dbReference>
<evidence type="ECO:0000256" key="2">
    <source>
        <dbReference type="ARBA" id="ARBA00022448"/>
    </source>
</evidence>
<evidence type="ECO:0000256" key="9">
    <source>
        <dbReference type="SAM" id="Phobius"/>
    </source>
</evidence>
<feature type="region of interest" description="Disordered" evidence="8">
    <location>
        <begin position="435"/>
        <end position="464"/>
    </location>
</feature>
<keyword evidence="7" id="KW-0868">Chloride</keyword>
<evidence type="ECO:0000313" key="11">
    <source>
        <dbReference type="Proteomes" id="UP000184222"/>
    </source>
</evidence>
<dbReference type="AlphaFoldDB" id="A0A1L4BUW7"/>
<comment type="subcellular location">
    <subcellularLocation>
        <location evidence="1">Membrane</location>
        <topology evidence="1">Multi-pass membrane protein</topology>
    </subcellularLocation>
</comment>
<dbReference type="PANTHER" id="PTHR45711">
    <property type="entry name" value="CHLORIDE CHANNEL PROTEIN"/>
    <property type="match status" value="1"/>
</dbReference>
<sequence>MSNKVLDRYYTNNRHIWVLVLSGALIGIMIGLIATSFQLLLDLISSYKKVLFSLCGGNTILQVLISISITTAMVIISVLIVKRFAKEAGGSGIQEVEGTLKGCRKLRKRVVPVKFVSGLFSLGSGLSLGKEGPSIHMAAAIAQFFVDKFKLTKKYANAVISAGAGAGLAAAFNTPLSGIVFVIEEMNRKFRFSVSAIKCVIVACIMSTVVSRAIMGNPPAIRVETFSSVPQNTLWLFVVLGIVFGYFGLLFNKSLIKVANFFSNGSKKRYWTLVVIVCVIFGTGVVLAPNAVGGGYVVIANALDYNLSIKMLLLVFALRFAGVIFSYGTGVTGGIFAPMIALGTIFGLAYGLAVNQLFPQYNVEAGVFAVAGMSALFTATVGAPLTGITLVIEMTWNYQLLLPLMITCLSASMLTYIHHQKPIYDTLLRRTISNERKQEEKLKNERNQKQTPDTSEQAISKEEL</sequence>
<dbReference type="GO" id="GO:0005247">
    <property type="term" value="F:voltage-gated chloride channel activity"/>
    <property type="evidence" value="ECO:0007669"/>
    <property type="project" value="TreeGrafter"/>
</dbReference>
<gene>
    <name evidence="10" type="ORF">F7310_09895</name>
</gene>
<feature type="compositionally biased region" description="Basic and acidic residues" evidence="8">
    <location>
        <begin position="435"/>
        <end position="448"/>
    </location>
</feature>
<evidence type="ECO:0000256" key="4">
    <source>
        <dbReference type="ARBA" id="ARBA00022989"/>
    </source>
</evidence>
<feature type="transmembrane region" description="Helical" evidence="9">
    <location>
        <begin position="398"/>
        <end position="417"/>
    </location>
</feature>
<proteinExistence type="predicted"/>
<evidence type="ECO:0000256" key="1">
    <source>
        <dbReference type="ARBA" id="ARBA00004141"/>
    </source>
</evidence>
<dbReference type="STRING" id="573570.F7310_09895"/>
<evidence type="ECO:0000256" key="6">
    <source>
        <dbReference type="ARBA" id="ARBA00023136"/>
    </source>
</evidence>
<feature type="transmembrane region" description="Helical" evidence="9">
    <location>
        <begin position="335"/>
        <end position="353"/>
    </location>
</feature>
<keyword evidence="4 9" id="KW-1133">Transmembrane helix</keyword>
<dbReference type="PANTHER" id="PTHR45711:SF6">
    <property type="entry name" value="CHLORIDE CHANNEL PROTEIN"/>
    <property type="match status" value="1"/>
</dbReference>
<dbReference type="Proteomes" id="UP000184222">
    <property type="component" value="Chromosome"/>
</dbReference>
<feature type="transmembrane region" description="Helical" evidence="9">
    <location>
        <begin position="195"/>
        <end position="214"/>
    </location>
</feature>
<dbReference type="Gene3D" id="1.10.3080.10">
    <property type="entry name" value="Clc chloride channel"/>
    <property type="match status" value="1"/>
</dbReference>
<feature type="transmembrane region" description="Helical" evidence="9">
    <location>
        <begin position="16"/>
        <end position="40"/>
    </location>
</feature>
<evidence type="ECO:0000256" key="5">
    <source>
        <dbReference type="ARBA" id="ARBA00023065"/>
    </source>
</evidence>
<dbReference type="CDD" id="cd01031">
    <property type="entry name" value="EriC"/>
    <property type="match status" value="1"/>
</dbReference>
<organism evidence="10 11">
    <name type="scientific">Francisella uliginis</name>
    <dbReference type="NCBI Taxonomy" id="573570"/>
    <lineage>
        <taxon>Bacteria</taxon>
        <taxon>Pseudomonadati</taxon>
        <taxon>Pseudomonadota</taxon>
        <taxon>Gammaproteobacteria</taxon>
        <taxon>Thiotrichales</taxon>
        <taxon>Francisellaceae</taxon>
        <taxon>Francisella</taxon>
    </lineage>
</organism>
<keyword evidence="5" id="KW-0406">Ion transport</keyword>